<proteinExistence type="predicted"/>
<dbReference type="Proteomes" id="UP000250079">
    <property type="component" value="Chromosome"/>
</dbReference>
<dbReference type="EMBL" id="CP018632">
    <property type="protein sequence ID" value="ASJ71288.1"/>
    <property type="molecule type" value="Genomic_DNA"/>
</dbReference>
<evidence type="ECO:0000313" key="5">
    <source>
        <dbReference type="Proteomes" id="UP000250079"/>
    </source>
</evidence>
<gene>
    <name evidence="4" type="primary">gtaB_1</name>
    <name evidence="4" type="ORF">IMCC3135_05880</name>
</gene>
<keyword evidence="1 4" id="KW-0808">Transferase</keyword>
<dbReference type="Pfam" id="PF00483">
    <property type="entry name" value="NTP_transferase"/>
    <property type="match status" value="1"/>
</dbReference>
<dbReference type="PANTHER" id="PTHR43584:SF8">
    <property type="entry name" value="N-ACETYLMURAMATE ALPHA-1-PHOSPHATE URIDYLYLTRANSFERASE"/>
    <property type="match status" value="1"/>
</dbReference>
<keyword evidence="2 4" id="KW-0548">Nucleotidyltransferase</keyword>
<feature type="domain" description="Nucleotidyl transferase" evidence="3">
    <location>
        <begin position="9"/>
        <end position="223"/>
    </location>
</feature>
<organism evidence="4 5">
    <name type="scientific">Granulosicoccus antarcticus IMCC3135</name>
    <dbReference type="NCBI Taxonomy" id="1192854"/>
    <lineage>
        <taxon>Bacteria</taxon>
        <taxon>Pseudomonadati</taxon>
        <taxon>Pseudomonadota</taxon>
        <taxon>Gammaproteobacteria</taxon>
        <taxon>Chromatiales</taxon>
        <taxon>Granulosicoccaceae</taxon>
        <taxon>Granulosicoccus</taxon>
    </lineage>
</organism>
<keyword evidence="5" id="KW-1185">Reference proteome</keyword>
<evidence type="ECO:0000313" key="4">
    <source>
        <dbReference type="EMBL" id="ASJ71288.1"/>
    </source>
</evidence>
<dbReference type="PANTHER" id="PTHR43584">
    <property type="entry name" value="NUCLEOTIDYL TRANSFERASE"/>
    <property type="match status" value="1"/>
</dbReference>
<dbReference type="SUPFAM" id="SSF53448">
    <property type="entry name" value="Nucleotide-diphospho-sugar transferases"/>
    <property type="match status" value="1"/>
</dbReference>
<dbReference type="EC" id="2.7.7.9" evidence="4"/>
<accession>A0A2Z2NNH2</accession>
<dbReference type="Gene3D" id="3.90.550.10">
    <property type="entry name" value="Spore Coat Polysaccharide Biosynthesis Protein SpsA, Chain A"/>
    <property type="match status" value="1"/>
</dbReference>
<name>A0A2Z2NNH2_9GAMM</name>
<dbReference type="GO" id="GO:0003983">
    <property type="term" value="F:UTP:glucose-1-phosphate uridylyltransferase activity"/>
    <property type="evidence" value="ECO:0007669"/>
    <property type="project" value="UniProtKB-EC"/>
</dbReference>
<dbReference type="InterPro" id="IPR050065">
    <property type="entry name" value="GlmU-like"/>
</dbReference>
<dbReference type="InterPro" id="IPR005835">
    <property type="entry name" value="NTP_transferase_dom"/>
</dbReference>
<evidence type="ECO:0000259" key="3">
    <source>
        <dbReference type="Pfam" id="PF00483"/>
    </source>
</evidence>
<dbReference type="KEGG" id="gai:IMCC3135_05880"/>
<dbReference type="AlphaFoldDB" id="A0A2Z2NNH2"/>
<reference evidence="4 5" key="1">
    <citation type="submission" date="2016-12" db="EMBL/GenBank/DDBJ databases">
        <authorList>
            <person name="Song W.-J."/>
            <person name="Kurnit D.M."/>
        </authorList>
    </citation>
    <scope>NUCLEOTIDE SEQUENCE [LARGE SCALE GENOMIC DNA]</scope>
    <source>
        <strain evidence="4 5">IMCC3135</strain>
    </source>
</reference>
<evidence type="ECO:0000256" key="1">
    <source>
        <dbReference type="ARBA" id="ARBA00022679"/>
    </source>
</evidence>
<protein>
    <submittedName>
        <fullName evidence="4">UTP--glucose-1-phosphate uridylyltransferase</fullName>
        <ecNumber evidence="4">2.7.7.9</ecNumber>
    </submittedName>
</protein>
<dbReference type="OrthoDB" id="9788272at2"/>
<evidence type="ECO:0000256" key="2">
    <source>
        <dbReference type="ARBA" id="ARBA00022695"/>
    </source>
</evidence>
<sequence length="238" mass="25885">MSHEVVKRAVLLAAGRGKRLQPHTDITPKPLLIHKGKPTLDYLLDSLLLAGIEEVVLVTHHLHEQVEHYAALRSANHKQQVRCVYQSHLFGTAHALQAVIESAPDIVAAPFVLSATDYLVPREFFGDLLQFHGSHAGECSVSMKELDAAELASRSSIRFNDDQSIAEIVEKPAAGTAPSSTGANLTFILPPDIIPDVQNVPVSERGEQEVQHAINAWISRGGLAFGLVQAIPPEWQPS</sequence>
<dbReference type="InterPro" id="IPR029044">
    <property type="entry name" value="Nucleotide-diphossugar_trans"/>
</dbReference>